<proteinExistence type="predicted"/>
<protein>
    <submittedName>
        <fullName evidence="1">30206_t:CDS:1</fullName>
    </submittedName>
</protein>
<dbReference type="EMBL" id="CAJVQC010000976">
    <property type="protein sequence ID" value="CAG8484995.1"/>
    <property type="molecule type" value="Genomic_DNA"/>
</dbReference>
<evidence type="ECO:0000313" key="2">
    <source>
        <dbReference type="Proteomes" id="UP000789920"/>
    </source>
</evidence>
<keyword evidence="2" id="KW-1185">Reference proteome</keyword>
<gene>
    <name evidence="1" type="ORF">RPERSI_LOCUS1145</name>
</gene>
<evidence type="ECO:0000313" key="1">
    <source>
        <dbReference type="EMBL" id="CAG8484995.1"/>
    </source>
</evidence>
<sequence>MLMLLNTVCLGFEIAKLVIFSQVDDKDMIRTDSTADNIYLALTAITLLKDRSYDLYNPRERARICFLFMLAWIAIPATYTVFLFQDLGSIPLICPQEAYHYKSKILNQACKIRMQSFLIMWSYTALYCLTVLIEIVRYLLHRNSNSKGDLENGKKEQRRSYHPLFSMSDTSTNSENSVSRDINLTSNNSHLSSCSTTSKSPLSRPKPTHNSLFSPPSHEPKITN</sequence>
<accession>A0ACA9KQ30</accession>
<reference evidence="1" key="1">
    <citation type="submission" date="2021-06" db="EMBL/GenBank/DDBJ databases">
        <authorList>
            <person name="Kallberg Y."/>
            <person name="Tangrot J."/>
            <person name="Rosling A."/>
        </authorList>
    </citation>
    <scope>NUCLEOTIDE SEQUENCE</scope>
    <source>
        <strain evidence="1">MA461A</strain>
    </source>
</reference>
<organism evidence="1 2">
    <name type="scientific">Racocetra persica</name>
    <dbReference type="NCBI Taxonomy" id="160502"/>
    <lineage>
        <taxon>Eukaryota</taxon>
        <taxon>Fungi</taxon>
        <taxon>Fungi incertae sedis</taxon>
        <taxon>Mucoromycota</taxon>
        <taxon>Glomeromycotina</taxon>
        <taxon>Glomeromycetes</taxon>
        <taxon>Diversisporales</taxon>
        <taxon>Gigasporaceae</taxon>
        <taxon>Racocetra</taxon>
    </lineage>
</organism>
<dbReference type="Proteomes" id="UP000789920">
    <property type="component" value="Unassembled WGS sequence"/>
</dbReference>
<name>A0ACA9KQ30_9GLOM</name>
<comment type="caution">
    <text evidence="1">The sequence shown here is derived from an EMBL/GenBank/DDBJ whole genome shotgun (WGS) entry which is preliminary data.</text>
</comment>